<feature type="transmembrane region" description="Helical" evidence="7">
    <location>
        <begin position="489"/>
        <end position="507"/>
    </location>
</feature>
<feature type="transmembrane region" description="Helical" evidence="7">
    <location>
        <begin position="548"/>
        <end position="569"/>
    </location>
</feature>
<keyword evidence="5 7" id="KW-1133">Transmembrane helix</keyword>
<dbReference type="PANTHER" id="PTHR33406:SF6">
    <property type="entry name" value="MEMBRANE PROTEIN YDGH-RELATED"/>
    <property type="match status" value="1"/>
</dbReference>
<protein>
    <submittedName>
        <fullName evidence="9">MMPL family transporter</fullName>
    </submittedName>
</protein>
<dbReference type="EMBL" id="JAKZMO010000004">
    <property type="protein sequence ID" value="MDG5482238.1"/>
    <property type="molecule type" value="Genomic_DNA"/>
</dbReference>
<keyword evidence="4 7" id="KW-0812">Transmembrane</keyword>
<evidence type="ECO:0000256" key="4">
    <source>
        <dbReference type="ARBA" id="ARBA00022692"/>
    </source>
</evidence>
<dbReference type="PROSITE" id="PS50156">
    <property type="entry name" value="SSD"/>
    <property type="match status" value="2"/>
</dbReference>
<feature type="transmembrane region" description="Helical" evidence="7">
    <location>
        <begin position="254"/>
        <end position="275"/>
    </location>
</feature>
<feature type="transmembrane region" description="Helical" evidence="7">
    <location>
        <begin position="212"/>
        <end position="233"/>
    </location>
</feature>
<evidence type="ECO:0000313" key="9">
    <source>
        <dbReference type="EMBL" id="MDG5482238.1"/>
    </source>
</evidence>
<feature type="transmembrane region" description="Helical" evidence="7">
    <location>
        <begin position="176"/>
        <end position="200"/>
    </location>
</feature>
<keyword evidence="6 7" id="KW-0472">Membrane</keyword>
<dbReference type="PANTHER" id="PTHR33406">
    <property type="entry name" value="MEMBRANE PROTEIN MJ1562-RELATED"/>
    <property type="match status" value="1"/>
</dbReference>
<keyword evidence="3" id="KW-1003">Cell membrane</keyword>
<gene>
    <name evidence="9" type="ORF">MNO81_05445</name>
</gene>
<dbReference type="InterPro" id="IPR000731">
    <property type="entry name" value="SSD"/>
</dbReference>
<evidence type="ECO:0000256" key="5">
    <source>
        <dbReference type="ARBA" id="ARBA00022989"/>
    </source>
</evidence>
<dbReference type="SUPFAM" id="SSF82866">
    <property type="entry name" value="Multidrug efflux transporter AcrB transmembrane domain"/>
    <property type="match status" value="2"/>
</dbReference>
<evidence type="ECO:0000313" key="10">
    <source>
        <dbReference type="Proteomes" id="UP001154266"/>
    </source>
</evidence>
<keyword evidence="10" id="KW-1185">Reference proteome</keyword>
<dbReference type="Proteomes" id="UP001154266">
    <property type="component" value="Unassembled WGS sequence"/>
</dbReference>
<evidence type="ECO:0000256" key="3">
    <source>
        <dbReference type="ARBA" id="ARBA00022475"/>
    </source>
</evidence>
<accession>A0ABT6GLF6</accession>
<feature type="domain" description="SSD" evidence="8">
    <location>
        <begin position="191"/>
        <end position="308"/>
    </location>
</feature>
<feature type="transmembrane region" description="Helical" evidence="7">
    <location>
        <begin position="346"/>
        <end position="368"/>
    </location>
</feature>
<comment type="caution">
    <text evidence="9">The sequence shown here is derived from an EMBL/GenBank/DDBJ whole genome shotgun (WGS) entry which is preliminary data.</text>
</comment>
<feature type="domain" description="SSD" evidence="8">
    <location>
        <begin position="487"/>
        <end position="646"/>
    </location>
</feature>
<evidence type="ECO:0000256" key="1">
    <source>
        <dbReference type="ARBA" id="ARBA00004651"/>
    </source>
</evidence>
<feature type="transmembrane region" description="Helical" evidence="7">
    <location>
        <begin position="622"/>
        <end position="647"/>
    </location>
</feature>
<sequence>MSRRLSWLLAVLVVVVSGALMALVAGDDSAERSPVAVPEAAESARADAVRSQFPGGDEVPAIIVITRNDGARLDAADLAAIQQKWQAQVSEDGAAALTVVPLDADLTGFALSDAVEELRRSAADGLPGDLRTEVTGGPAFGADIANSFSGANFTLLAVTAAVVALLLIVTYRSPVLWLVPLLVIGFADRVAAVVGTAVASGLGMNPDGSTSGITSVLVFGAGTNYALLLISRYREELGRNNDHHGALDIAVRRAGPAIIASNATVVLALLTLLFASSPSVRSLGVQAAAGLVVAAVFVLLVLPPLLGLFGKRLFWPFIPQIGAEPLTDSGIWHRIAEAVAKRPGRVAIVSIAGLALLCTGLLTTPVGLSQTEQFRVQAESVSGYQTLADHFPSGLTDPARVIAPTDRAADIQQAIADTPGVLSASPAGQSPAGLSQWSVVIDAEPASDRAFETIDALRDSVHAVDDDALVGGSDATARDASAAAGRDRLVVIPAILVVVLAVLYVLLRSALAPLILVAVTVLSALAALGLGGWASVHLFGFPALDNTAPLFAFLFLVALGVDYTIFLVTRAREETPTHGTRDGIVRAVSATGAVITSAGIVLAAVFCVLGVLPLIVLTQVGIIVGLGILLDTFVVRTVIIPALFTLIGPAIWWPSLRTEDYRAPGGRTAGRHRAREGAHPH</sequence>
<dbReference type="RefSeq" id="WP_278220126.1">
    <property type="nucleotide sequence ID" value="NZ_JAKZMO010000004.1"/>
</dbReference>
<dbReference type="Gene3D" id="1.20.1640.10">
    <property type="entry name" value="Multidrug efflux transporter AcrB transmembrane domain"/>
    <property type="match status" value="2"/>
</dbReference>
<feature type="transmembrane region" description="Helical" evidence="7">
    <location>
        <begin position="287"/>
        <end position="309"/>
    </location>
</feature>
<evidence type="ECO:0000256" key="7">
    <source>
        <dbReference type="SAM" id="Phobius"/>
    </source>
</evidence>
<evidence type="ECO:0000256" key="6">
    <source>
        <dbReference type="ARBA" id="ARBA00023136"/>
    </source>
</evidence>
<feature type="transmembrane region" description="Helical" evidence="7">
    <location>
        <begin position="150"/>
        <end position="169"/>
    </location>
</feature>
<evidence type="ECO:0000256" key="2">
    <source>
        <dbReference type="ARBA" id="ARBA00010157"/>
    </source>
</evidence>
<name>A0ABT6GLF6_MYCGU</name>
<dbReference type="Pfam" id="PF03176">
    <property type="entry name" value="MMPL"/>
    <property type="match status" value="2"/>
</dbReference>
<feature type="transmembrane region" description="Helical" evidence="7">
    <location>
        <begin position="590"/>
        <end position="616"/>
    </location>
</feature>
<comment type="subcellular location">
    <subcellularLocation>
        <location evidence="1">Cell membrane</location>
        <topology evidence="1">Multi-pass membrane protein</topology>
    </subcellularLocation>
</comment>
<proteinExistence type="inferred from homology"/>
<reference evidence="9" key="1">
    <citation type="journal article" date="2023" name="Environ. Microbiol.">
        <title>The 2-methylpropene degradation pathway in Mycobacteriaceae family strains.</title>
        <authorList>
            <person name="Helbich S."/>
            <person name="Barrantes I."/>
            <person name="Dos Anjos Borges L.G."/>
            <person name="Pieper D.H."/>
            <person name="Vainshtein Y."/>
            <person name="Sohn K."/>
            <person name="Engesser K.H."/>
        </authorList>
    </citation>
    <scope>NUCLEOTIDE SEQUENCE</scope>
    <source>
        <strain evidence="9">IBE100</strain>
    </source>
</reference>
<organism evidence="9 10">
    <name type="scientific">Mycolicibacterium gadium</name>
    <name type="common">Mycobacterium gadium</name>
    <dbReference type="NCBI Taxonomy" id="1794"/>
    <lineage>
        <taxon>Bacteria</taxon>
        <taxon>Bacillati</taxon>
        <taxon>Actinomycetota</taxon>
        <taxon>Actinomycetes</taxon>
        <taxon>Mycobacteriales</taxon>
        <taxon>Mycobacteriaceae</taxon>
        <taxon>Mycolicibacterium</taxon>
    </lineage>
</organism>
<dbReference type="InterPro" id="IPR004869">
    <property type="entry name" value="MMPL_dom"/>
</dbReference>
<comment type="similarity">
    <text evidence="2">Belongs to the resistance-nodulation-cell division (RND) (TC 2.A.6) family. MmpL subfamily.</text>
</comment>
<dbReference type="InterPro" id="IPR050545">
    <property type="entry name" value="Mycobact_MmpL"/>
</dbReference>
<evidence type="ECO:0000259" key="8">
    <source>
        <dbReference type="PROSITE" id="PS50156"/>
    </source>
</evidence>
<feature type="transmembrane region" description="Helical" evidence="7">
    <location>
        <begin position="514"/>
        <end position="536"/>
    </location>
</feature>